<name>M3Z7H6_MUSPF</name>
<dbReference type="eggNOG" id="ENOG502SXCG">
    <property type="taxonomic scope" value="Eukaryota"/>
</dbReference>
<sequence length="279" mass="30358">MHSFTFTPHFPTYKNNTFTGYNYSFQNPKQGNPSSPFDAWQVCNLLGAYTDISAVSMLSGGKFLNCSYKQNDSSTFETTVNVYCPNNITYQPTPICVSPPFLFLVTNASELNDTLNCTKNFYLSQCWNVTAFKLAVIIRIPTHVPIPVSIPEDKLPVVLFRKKRDFGITALAISTAAATAAAVSLAATIPTAEAVNTLAEGTVAALQTQTQITAHLQAGILIVNQRVDLVQEQVDILGALLGLGCIAPFLAICVTPIAYTNMSDLQNVSQQLSQYLWGN</sequence>
<dbReference type="Pfam" id="PF00517">
    <property type="entry name" value="GP41"/>
    <property type="match status" value="1"/>
</dbReference>
<accession>M3Z7H6</accession>
<keyword evidence="2" id="KW-0812">Transmembrane</keyword>
<proteinExistence type="predicted"/>
<protein>
    <recommendedName>
        <fullName evidence="3">Retroviral envelope protein GP41-like domain-containing protein</fullName>
    </recommendedName>
</protein>
<dbReference type="InterPro" id="IPR051255">
    <property type="entry name" value="Retroviral_env_glycoprotein"/>
</dbReference>
<dbReference type="OMA" id="FLAICVT"/>
<dbReference type="EMBL" id="AEYP01071104">
    <property type="status" value="NOT_ANNOTATED_CDS"/>
    <property type="molecule type" value="Genomic_DNA"/>
</dbReference>
<reference evidence="4" key="1">
    <citation type="submission" date="2024-06" db="UniProtKB">
        <authorList>
            <consortium name="Ensembl"/>
        </authorList>
    </citation>
    <scope>IDENTIFICATION</scope>
</reference>
<evidence type="ECO:0000313" key="4">
    <source>
        <dbReference type="Ensembl" id="ENSMPUP00000019539.1"/>
    </source>
</evidence>
<dbReference type="GeneTree" id="ENSGT01150000287396"/>
<dbReference type="PANTHER" id="PTHR34313:SF2">
    <property type="entry name" value="ENDOGENOUS RETROVIRUS GROUP K MEMBER 21 ENV POLYPROTEIN-LIKE"/>
    <property type="match status" value="1"/>
</dbReference>
<comment type="subcellular location">
    <subcellularLocation>
        <location evidence="1">Virion</location>
    </subcellularLocation>
</comment>
<dbReference type="InParanoid" id="M3Z7H6"/>
<evidence type="ECO:0000259" key="3">
    <source>
        <dbReference type="Pfam" id="PF00517"/>
    </source>
</evidence>
<dbReference type="AlphaFoldDB" id="M3Z7H6"/>
<dbReference type="PANTHER" id="PTHR34313">
    <property type="entry name" value="ENDOGENOUS RETROVIRUS GROUP K MEMBER 113 ENV POLYPROTEIN-RELATED"/>
    <property type="match status" value="1"/>
</dbReference>
<dbReference type="Ensembl" id="ENSMPUT00000019819.1">
    <property type="protein sequence ID" value="ENSMPUP00000019539.1"/>
    <property type="gene ID" value="ENSMPUG00000019667.1"/>
</dbReference>
<evidence type="ECO:0000256" key="1">
    <source>
        <dbReference type="ARBA" id="ARBA00004328"/>
    </source>
</evidence>
<evidence type="ECO:0000256" key="2">
    <source>
        <dbReference type="SAM" id="Phobius"/>
    </source>
</evidence>
<organism evidence="4">
    <name type="scientific">Mustela putorius furo</name>
    <name type="common">European domestic ferret</name>
    <name type="synonym">Mustela furo</name>
    <dbReference type="NCBI Taxonomy" id="9669"/>
    <lineage>
        <taxon>Eukaryota</taxon>
        <taxon>Metazoa</taxon>
        <taxon>Chordata</taxon>
        <taxon>Craniata</taxon>
        <taxon>Vertebrata</taxon>
        <taxon>Euteleostomi</taxon>
        <taxon>Mammalia</taxon>
        <taxon>Eutheria</taxon>
        <taxon>Laurasiatheria</taxon>
        <taxon>Carnivora</taxon>
        <taxon>Caniformia</taxon>
        <taxon>Musteloidea</taxon>
        <taxon>Mustelidae</taxon>
        <taxon>Mustelinae</taxon>
        <taxon>Mustela</taxon>
    </lineage>
</organism>
<feature type="transmembrane region" description="Helical" evidence="2">
    <location>
        <begin position="236"/>
        <end position="259"/>
    </location>
</feature>
<dbReference type="HOGENOM" id="CLU_997345_0_0_1"/>
<dbReference type="InterPro" id="IPR000328">
    <property type="entry name" value="GP41-like"/>
</dbReference>
<dbReference type="GO" id="GO:0005198">
    <property type="term" value="F:structural molecule activity"/>
    <property type="evidence" value="ECO:0007669"/>
    <property type="project" value="InterPro"/>
</dbReference>
<feature type="transmembrane region" description="Helical" evidence="2">
    <location>
        <begin position="166"/>
        <end position="189"/>
    </location>
</feature>
<keyword evidence="2" id="KW-1133">Transmembrane helix</keyword>
<keyword evidence="2" id="KW-0472">Membrane</keyword>
<feature type="domain" description="Retroviral envelope protein GP41-like" evidence="3">
    <location>
        <begin position="181"/>
        <end position="274"/>
    </location>
</feature>